<name>A0AAD6VVE0_9AGAR</name>
<gene>
    <name evidence="2" type="ORF">GGX14DRAFT_390639</name>
</gene>
<reference evidence="2" key="1">
    <citation type="submission" date="2023-03" db="EMBL/GenBank/DDBJ databases">
        <title>Massive genome expansion in bonnet fungi (Mycena s.s.) driven by repeated elements and novel gene families across ecological guilds.</title>
        <authorList>
            <consortium name="Lawrence Berkeley National Laboratory"/>
            <person name="Harder C.B."/>
            <person name="Miyauchi S."/>
            <person name="Viragh M."/>
            <person name="Kuo A."/>
            <person name="Thoen E."/>
            <person name="Andreopoulos B."/>
            <person name="Lu D."/>
            <person name="Skrede I."/>
            <person name="Drula E."/>
            <person name="Henrissat B."/>
            <person name="Morin E."/>
            <person name="Kohler A."/>
            <person name="Barry K."/>
            <person name="LaButti K."/>
            <person name="Morin E."/>
            <person name="Salamov A."/>
            <person name="Lipzen A."/>
            <person name="Mereny Z."/>
            <person name="Hegedus B."/>
            <person name="Baldrian P."/>
            <person name="Stursova M."/>
            <person name="Weitz H."/>
            <person name="Taylor A."/>
            <person name="Grigoriev I.V."/>
            <person name="Nagy L.G."/>
            <person name="Martin F."/>
            <person name="Kauserud H."/>
        </authorList>
    </citation>
    <scope>NUCLEOTIDE SEQUENCE</scope>
    <source>
        <strain evidence="2">9144</strain>
    </source>
</reference>
<keyword evidence="3" id="KW-1185">Reference proteome</keyword>
<feature type="compositionally biased region" description="Basic residues" evidence="1">
    <location>
        <begin position="185"/>
        <end position="194"/>
    </location>
</feature>
<feature type="region of interest" description="Disordered" evidence="1">
    <location>
        <begin position="65"/>
        <end position="120"/>
    </location>
</feature>
<feature type="compositionally biased region" description="Polar residues" evidence="1">
    <location>
        <begin position="90"/>
        <end position="101"/>
    </location>
</feature>
<dbReference type="Proteomes" id="UP001219525">
    <property type="component" value="Unassembled WGS sequence"/>
</dbReference>
<organism evidence="2 3">
    <name type="scientific">Mycena pura</name>
    <dbReference type="NCBI Taxonomy" id="153505"/>
    <lineage>
        <taxon>Eukaryota</taxon>
        <taxon>Fungi</taxon>
        <taxon>Dikarya</taxon>
        <taxon>Basidiomycota</taxon>
        <taxon>Agaricomycotina</taxon>
        <taxon>Agaricomycetes</taxon>
        <taxon>Agaricomycetidae</taxon>
        <taxon>Agaricales</taxon>
        <taxon>Marasmiineae</taxon>
        <taxon>Mycenaceae</taxon>
        <taxon>Mycena</taxon>
    </lineage>
</organism>
<feature type="compositionally biased region" description="Basic and acidic residues" evidence="1">
    <location>
        <begin position="195"/>
        <end position="205"/>
    </location>
</feature>
<evidence type="ECO:0000256" key="1">
    <source>
        <dbReference type="SAM" id="MobiDB-lite"/>
    </source>
</evidence>
<sequence>MVAVARAAEWSPMFAPSSLSLVSIDSGGHGFEGVVGLLWVAGGLGSLRRTRKDPDKVQRTIAETDGSVQRARARARRRGTARATSLRPGSRQQVSARQSGSDAHLPGAAGRGSGGRVGDVTKICEPSAGIGRQQWDVPTCRGHGHRAKRAGGMQTAQSARSAGRGLGTSQSAWLRPGSCQDSAGRHRGNAPSKKARTERGREACRGRGTLRAAQVSKNTRTEGEPAASELRGSGSSSSSISSRVCRVPATGRRSSLRASTFGEVGGEAGWGVSRWWWEESKKRSSESYWQCDVVSACPALSAWQKKQHWQQAQGRNDGRSILICIQVASGQGSPQMCIVDGECYDNTEMEAVTKQ</sequence>
<evidence type="ECO:0000313" key="2">
    <source>
        <dbReference type="EMBL" id="KAJ7217906.1"/>
    </source>
</evidence>
<evidence type="ECO:0000313" key="3">
    <source>
        <dbReference type="Proteomes" id="UP001219525"/>
    </source>
</evidence>
<protein>
    <submittedName>
        <fullName evidence="2">Uncharacterized protein</fullName>
    </submittedName>
</protein>
<comment type="caution">
    <text evidence="2">The sequence shown here is derived from an EMBL/GenBank/DDBJ whole genome shotgun (WGS) entry which is preliminary data.</text>
</comment>
<proteinExistence type="predicted"/>
<accession>A0AAD6VVE0</accession>
<dbReference type="EMBL" id="JARJCW010000013">
    <property type="protein sequence ID" value="KAJ7217906.1"/>
    <property type="molecule type" value="Genomic_DNA"/>
</dbReference>
<feature type="region of interest" description="Disordered" evidence="1">
    <location>
        <begin position="133"/>
        <end position="244"/>
    </location>
</feature>
<feature type="compositionally biased region" description="Basic residues" evidence="1">
    <location>
        <begin position="71"/>
        <end position="80"/>
    </location>
</feature>
<dbReference type="AlphaFoldDB" id="A0AAD6VVE0"/>
<feature type="compositionally biased region" description="Low complexity" evidence="1">
    <location>
        <begin position="232"/>
        <end position="242"/>
    </location>
</feature>